<dbReference type="GO" id="GO:0005506">
    <property type="term" value="F:iron ion binding"/>
    <property type="evidence" value="ECO:0007669"/>
    <property type="project" value="InterPro"/>
</dbReference>
<evidence type="ECO:0008006" key="10">
    <source>
        <dbReference type="Google" id="ProtNLM"/>
    </source>
</evidence>
<proteinExistence type="inferred from homology"/>
<evidence type="ECO:0000256" key="7">
    <source>
        <dbReference type="SAM" id="Phobius"/>
    </source>
</evidence>
<protein>
    <recommendedName>
        <fullName evidence="10">Cytochrome P450</fullName>
    </recommendedName>
</protein>
<keyword evidence="2 5" id="KW-0479">Metal-binding</keyword>
<dbReference type="PROSITE" id="PS00086">
    <property type="entry name" value="CYTOCHROME_P450"/>
    <property type="match status" value="1"/>
</dbReference>
<dbReference type="AlphaFoldDB" id="A0A9J6H525"/>
<dbReference type="VEuPathDB" id="VectorBase:HLOH_040225"/>
<feature type="binding site" description="axial binding residue" evidence="5">
    <location>
        <position position="69"/>
    </location>
    <ligand>
        <name>heme</name>
        <dbReference type="ChEBI" id="CHEBI:30413"/>
    </ligand>
    <ligandPart>
        <name>Fe</name>
        <dbReference type="ChEBI" id="CHEBI:18248"/>
    </ligandPart>
</feature>
<evidence type="ECO:0000313" key="9">
    <source>
        <dbReference type="Proteomes" id="UP000821853"/>
    </source>
</evidence>
<evidence type="ECO:0000256" key="3">
    <source>
        <dbReference type="ARBA" id="ARBA00023004"/>
    </source>
</evidence>
<keyword evidence="3 5" id="KW-0408">Iron</keyword>
<dbReference type="InterPro" id="IPR001128">
    <property type="entry name" value="Cyt_P450"/>
</dbReference>
<evidence type="ECO:0000256" key="6">
    <source>
        <dbReference type="RuleBase" id="RU000461"/>
    </source>
</evidence>
<keyword evidence="4 6" id="KW-0503">Monooxygenase</keyword>
<evidence type="ECO:0000256" key="1">
    <source>
        <dbReference type="ARBA" id="ARBA00010617"/>
    </source>
</evidence>
<dbReference type="Gene3D" id="1.10.630.10">
    <property type="entry name" value="Cytochrome P450"/>
    <property type="match status" value="1"/>
</dbReference>
<keyword evidence="5 6" id="KW-0349">Heme</keyword>
<dbReference type="InterPro" id="IPR002401">
    <property type="entry name" value="Cyt_P450_E_grp-I"/>
</dbReference>
<sequence>MQRQQGRSRGKYVIPSGSIVIASIWSIFYDVSFWKDPEVFRPERFLTDDGTRAQKPERFIPFSYGKRSCPGEVIANMEVFIYFTTILQHFVVEPPPDGPGLNFDEVLGLSLRPKPQEMIFRPREVRA</sequence>
<evidence type="ECO:0000256" key="5">
    <source>
        <dbReference type="PIRSR" id="PIRSR602401-1"/>
    </source>
</evidence>
<evidence type="ECO:0000256" key="2">
    <source>
        <dbReference type="ARBA" id="ARBA00022723"/>
    </source>
</evidence>
<dbReference type="SUPFAM" id="SSF48264">
    <property type="entry name" value="Cytochrome P450"/>
    <property type="match status" value="1"/>
</dbReference>
<comment type="cofactor">
    <cofactor evidence="5">
        <name>heme</name>
        <dbReference type="ChEBI" id="CHEBI:30413"/>
    </cofactor>
</comment>
<dbReference type="GO" id="GO:0020037">
    <property type="term" value="F:heme binding"/>
    <property type="evidence" value="ECO:0007669"/>
    <property type="project" value="InterPro"/>
</dbReference>
<accession>A0A9J6H525</accession>
<keyword evidence="7" id="KW-0812">Transmembrane</keyword>
<evidence type="ECO:0000256" key="4">
    <source>
        <dbReference type="ARBA" id="ARBA00023033"/>
    </source>
</evidence>
<dbReference type="Proteomes" id="UP000821853">
    <property type="component" value="Chromosome 9"/>
</dbReference>
<dbReference type="PANTHER" id="PTHR24300">
    <property type="entry name" value="CYTOCHROME P450 508A4-RELATED"/>
    <property type="match status" value="1"/>
</dbReference>
<name>A0A9J6H525_HAELO</name>
<evidence type="ECO:0000313" key="8">
    <source>
        <dbReference type="EMBL" id="KAH9381764.1"/>
    </source>
</evidence>
<keyword evidence="9" id="KW-1185">Reference proteome</keyword>
<dbReference type="PRINTS" id="PR00463">
    <property type="entry name" value="EP450I"/>
</dbReference>
<dbReference type="GO" id="GO:0005737">
    <property type="term" value="C:cytoplasm"/>
    <property type="evidence" value="ECO:0007669"/>
    <property type="project" value="TreeGrafter"/>
</dbReference>
<dbReference type="OMA" id="KAFKICA"/>
<feature type="transmembrane region" description="Helical" evidence="7">
    <location>
        <begin position="12"/>
        <end position="34"/>
    </location>
</feature>
<organism evidence="8 9">
    <name type="scientific">Haemaphysalis longicornis</name>
    <name type="common">Bush tick</name>
    <dbReference type="NCBI Taxonomy" id="44386"/>
    <lineage>
        <taxon>Eukaryota</taxon>
        <taxon>Metazoa</taxon>
        <taxon>Ecdysozoa</taxon>
        <taxon>Arthropoda</taxon>
        <taxon>Chelicerata</taxon>
        <taxon>Arachnida</taxon>
        <taxon>Acari</taxon>
        <taxon>Parasitiformes</taxon>
        <taxon>Ixodida</taxon>
        <taxon>Ixodoidea</taxon>
        <taxon>Ixodidae</taxon>
        <taxon>Haemaphysalinae</taxon>
        <taxon>Haemaphysalis</taxon>
    </lineage>
</organism>
<dbReference type="EMBL" id="JABSTR010000011">
    <property type="protein sequence ID" value="KAH9381764.1"/>
    <property type="molecule type" value="Genomic_DNA"/>
</dbReference>
<dbReference type="GO" id="GO:0006805">
    <property type="term" value="P:xenobiotic metabolic process"/>
    <property type="evidence" value="ECO:0007669"/>
    <property type="project" value="TreeGrafter"/>
</dbReference>
<dbReference type="GO" id="GO:0016712">
    <property type="term" value="F:oxidoreductase activity, acting on paired donors, with incorporation or reduction of molecular oxygen, reduced flavin or flavoprotein as one donor, and incorporation of one atom of oxygen"/>
    <property type="evidence" value="ECO:0007669"/>
    <property type="project" value="TreeGrafter"/>
</dbReference>
<keyword evidence="7" id="KW-1133">Transmembrane helix</keyword>
<dbReference type="InterPro" id="IPR036396">
    <property type="entry name" value="Cyt_P450_sf"/>
</dbReference>
<reference evidence="8 9" key="1">
    <citation type="journal article" date="2020" name="Cell">
        <title>Large-Scale Comparative Analyses of Tick Genomes Elucidate Their Genetic Diversity and Vector Capacities.</title>
        <authorList>
            <consortium name="Tick Genome and Microbiome Consortium (TIGMIC)"/>
            <person name="Jia N."/>
            <person name="Wang J."/>
            <person name="Shi W."/>
            <person name="Du L."/>
            <person name="Sun Y."/>
            <person name="Zhan W."/>
            <person name="Jiang J.F."/>
            <person name="Wang Q."/>
            <person name="Zhang B."/>
            <person name="Ji P."/>
            <person name="Bell-Sakyi L."/>
            <person name="Cui X.M."/>
            <person name="Yuan T.T."/>
            <person name="Jiang B.G."/>
            <person name="Yang W.F."/>
            <person name="Lam T.T."/>
            <person name="Chang Q.C."/>
            <person name="Ding S.J."/>
            <person name="Wang X.J."/>
            <person name="Zhu J.G."/>
            <person name="Ruan X.D."/>
            <person name="Zhao L."/>
            <person name="Wei J.T."/>
            <person name="Ye R.Z."/>
            <person name="Que T.C."/>
            <person name="Du C.H."/>
            <person name="Zhou Y.H."/>
            <person name="Cheng J.X."/>
            <person name="Dai P.F."/>
            <person name="Guo W.B."/>
            <person name="Han X.H."/>
            <person name="Huang E.J."/>
            <person name="Li L.F."/>
            <person name="Wei W."/>
            <person name="Gao Y.C."/>
            <person name="Liu J.Z."/>
            <person name="Shao H.Z."/>
            <person name="Wang X."/>
            <person name="Wang C.C."/>
            <person name="Yang T.C."/>
            <person name="Huo Q.B."/>
            <person name="Li W."/>
            <person name="Chen H.Y."/>
            <person name="Chen S.E."/>
            <person name="Zhou L.G."/>
            <person name="Ni X.B."/>
            <person name="Tian J.H."/>
            <person name="Sheng Y."/>
            <person name="Liu T."/>
            <person name="Pan Y.S."/>
            <person name="Xia L.Y."/>
            <person name="Li J."/>
            <person name="Zhao F."/>
            <person name="Cao W.C."/>
        </authorList>
    </citation>
    <scope>NUCLEOTIDE SEQUENCE [LARGE SCALE GENOMIC DNA]</scope>
    <source>
        <strain evidence="8">HaeL-2018</strain>
    </source>
</reference>
<keyword evidence="6" id="KW-0560">Oxidoreductase</keyword>
<dbReference type="InterPro" id="IPR050182">
    <property type="entry name" value="Cytochrome_P450_fam2"/>
</dbReference>
<keyword evidence="7" id="KW-0472">Membrane</keyword>
<comment type="caution">
    <text evidence="8">The sequence shown here is derived from an EMBL/GenBank/DDBJ whole genome shotgun (WGS) entry which is preliminary data.</text>
</comment>
<comment type="similarity">
    <text evidence="1 6">Belongs to the cytochrome P450 family.</text>
</comment>
<gene>
    <name evidence="8" type="ORF">HPB48_010583</name>
</gene>
<dbReference type="Pfam" id="PF00067">
    <property type="entry name" value="p450"/>
    <property type="match status" value="1"/>
</dbReference>
<dbReference type="OrthoDB" id="6513702at2759"/>
<dbReference type="GO" id="GO:0006082">
    <property type="term" value="P:organic acid metabolic process"/>
    <property type="evidence" value="ECO:0007669"/>
    <property type="project" value="TreeGrafter"/>
</dbReference>
<dbReference type="PANTHER" id="PTHR24300:SF375">
    <property type="entry name" value="CYTOCHROME P450 FAMILY"/>
    <property type="match status" value="1"/>
</dbReference>
<dbReference type="InterPro" id="IPR017972">
    <property type="entry name" value="Cyt_P450_CS"/>
</dbReference>